<reference evidence="1 2" key="1">
    <citation type="submission" date="2014-09" db="EMBL/GenBank/DDBJ databases">
        <title>Genome sequence of Flavobacterium aquidurense RC62.</title>
        <authorList>
            <person name="Kim J.F."/>
            <person name="Kwak M.-J."/>
        </authorList>
    </citation>
    <scope>NUCLEOTIDE SEQUENCE [LARGE SCALE GENOMIC DNA]</scope>
    <source>
        <strain evidence="1 2">RC62</strain>
    </source>
</reference>
<dbReference type="STRING" id="362413.RC62_1166"/>
<name>A0A0Q0W527_9FLAO</name>
<gene>
    <name evidence="1" type="ORF">RC62_1166</name>
</gene>
<organism evidence="1 2">
    <name type="scientific">Flavobacterium aquidurense</name>
    <dbReference type="NCBI Taxonomy" id="362413"/>
    <lineage>
        <taxon>Bacteria</taxon>
        <taxon>Pseudomonadati</taxon>
        <taxon>Bacteroidota</taxon>
        <taxon>Flavobacteriia</taxon>
        <taxon>Flavobacteriales</taxon>
        <taxon>Flavobacteriaceae</taxon>
        <taxon>Flavobacterium</taxon>
    </lineage>
</organism>
<comment type="caution">
    <text evidence="1">The sequence shown here is derived from an EMBL/GenBank/DDBJ whole genome shotgun (WGS) entry which is preliminary data.</text>
</comment>
<evidence type="ECO:0000313" key="2">
    <source>
        <dbReference type="Proteomes" id="UP000050443"/>
    </source>
</evidence>
<sequence>MNGFFFFMIETYCENGFHSPDRSGNPFMAGFAIKDCNG</sequence>
<dbReference type="PATRIC" id="fig|362413.3.peg.1141"/>
<protein>
    <submittedName>
        <fullName evidence="1">Uncharacterized protein</fullName>
    </submittedName>
</protein>
<proteinExistence type="predicted"/>
<dbReference type="Proteomes" id="UP000050443">
    <property type="component" value="Unassembled WGS sequence"/>
</dbReference>
<accession>A0A0Q0W527</accession>
<evidence type="ECO:0000313" key="1">
    <source>
        <dbReference type="EMBL" id="KQB39485.1"/>
    </source>
</evidence>
<dbReference type="EMBL" id="JRLF01000012">
    <property type="protein sequence ID" value="KQB39485.1"/>
    <property type="molecule type" value="Genomic_DNA"/>
</dbReference>
<dbReference type="AlphaFoldDB" id="A0A0Q0W527"/>